<dbReference type="SMART" id="SM00849">
    <property type="entry name" value="Lactamase_B"/>
    <property type="match status" value="1"/>
</dbReference>
<dbReference type="NCBIfam" id="TIGR00360">
    <property type="entry name" value="ComEC_N-term"/>
    <property type="match status" value="1"/>
</dbReference>
<reference evidence="9" key="1">
    <citation type="submission" date="2018-05" db="EMBL/GenBank/DDBJ databases">
        <title>Genome Sequencing of selected type strains of the family Eggerthellaceae.</title>
        <authorList>
            <person name="Danylec N."/>
            <person name="Stoll D.A."/>
            <person name="Doetsch A."/>
            <person name="Huch M."/>
        </authorList>
    </citation>
    <scope>NUCLEOTIDE SEQUENCE [LARGE SCALE GENOMIC DNA]</scope>
    <source>
        <strain evidence="9">DSM 24851</strain>
    </source>
</reference>
<dbReference type="PANTHER" id="PTHR30619">
    <property type="entry name" value="DNA INTERNALIZATION/COMPETENCE PROTEIN COMEC/REC2"/>
    <property type="match status" value="1"/>
</dbReference>
<keyword evidence="2" id="KW-1003">Cell membrane</keyword>
<feature type="domain" description="Metallo-beta-lactamase" evidence="7">
    <location>
        <begin position="508"/>
        <end position="710"/>
    </location>
</feature>
<dbReference type="InterPro" id="IPR004797">
    <property type="entry name" value="Competence_ComEC/Rec2"/>
</dbReference>
<gene>
    <name evidence="8" type="ORF">DMP06_04180</name>
</gene>
<dbReference type="OrthoDB" id="7177610at2"/>
<dbReference type="Pfam" id="PF03772">
    <property type="entry name" value="Competence"/>
    <property type="match status" value="1"/>
</dbReference>
<feature type="transmembrane region" description="Helical" evidence="6">
    <location>
        <begin position="474"/>
        <end position="493"/>
    </location>
</feature>
<evidence type="ECO:0000313" key="9">
    <source>
        <dbReference type="Proteomes" id="UP000269591"/>
    </source>
</evidence>
<dbReference type="GO" id="GO:0030420">
    <property type="term" value="P:establishment of competence for transformation"/>
    <property type="evidence" value="ECO:0007669"/>
    <property type="project" value="InterPro"/>
</dbReference>
<comment type="subcellular location">
    <subcellularLocation>
        <location evidence="1">Cell membrane</location>
        <topology evidence="1">Multi-pass membrane protein</topology>
    </subcellularLocation>
</comment>
<evidence type="ECO:0000259" key="7">
    <source>
        <dbReference type="SMART" id="SM00849"/>
    </source>
</evidence>
<dbReference type="InterPro" id="IPR001279">
    <property type="entry name" value="Metallo-B-lactamas"/>
</dbReference>
<keyword evidence="4 6" id="KW-1133">Transmembrane helix</keyword>
<dbReference type="InterPro" id="IPR036866">
    <property type="entry name" value="RibonucZ/Hydroxyglut_hydro"/>
</dbReference>
<evidence type="ECO:0000256" key="4">
    <source>
        <dbReference type="ARBA" id="ARBA00022989"/>
    </source>
</evidence>
<evidence type="ECO:0000313" key="8">
    <source>
        <dbReference type="EMBL" id="RNL40574.1"/>
    </source>
</evidence>
<feature type="transmembrane region" description="Helical" evidence="6">
    <location>
        <begin position="441"/>
        <end position="467"/>
    </location>
</feature>
<keyword evidence="9" id="KW-1185">Reference proteome</keyword>
<dbReference type="InterPro" id="IPR035681">
    <property type="entry name" value="ComA-like_MBL"/>
</dbReference>
<sequence length="760" mass="78919">MDACMRRCDALRMASGGLRVSSLLDSFLGEGHVREGGNRPLRPRPPITFYVAVAVWICAVCLTVMRIDAGLIDRGVPEDLSAGEVVFELATDAQQGDFGKSAQAFVRRSDGSRVKVLLSYEGDVLYFARERIVGAARFSELSESSFARYAAEGIACRASASDVRLCAEQGVFGPVVAARRWAAGRFDKIPGMGSALLRALLLGDRSHLEEGGLYDAMKTVGLAHMVAVSGSHLAVVGAFAAAILARAGVPRRACVVALCLMYAAYSVFTGLSAPVIRSAVMAGVAISCVFASRRSSPLAALSVCVCVLIAMDPANALSLSFFLSAASTFGVVVFAGLFASWFRQALGGRADAVSEAFGMTMAANLPIFPVTTSVFARVPLISPIANLLAAPVFSVLLIGGLVALAIAAIVSDAGMFVLQAMCVLSGLFCDVAMVLSRVPYAAVPCAIGAVEATLVTIVAVGAVWAVWPDVSARAMRLLACATAALFIVLSLFAPRLSADEIVMLDVGQGDAILVRSQGAALLVDTGNQDSKLSAALARHGVMALDGVVVTHHDDDHCGSLSALDSLISRGGVFLAEPTFSCGCDGCDELISDAQRVAGPHGVSGIAQGEAIKVGRFICTAVWPKSFCEEGGNADSLCLLVEYDAQGDGLPEACALLTGDAEADQLEAMVESGLVGHVDVFKAGHHGSKNGVSIEAYAAMSPSVALISAGENNRYGHPAQEALEALDQAGAEVFRADTMGDVTCRFSESGIEVFAQKDAIA</sequence>
<evidence type="ECO:0000256" key="2">
    <source>
        <dbReference type="ARBA" id="ARBA00022475"/>
    </source>
</evidence>
<dbReference type="InterPro" id="IPR052159">
    <property type="entry name" value="Competence_DNA_uptake"/>
</dbReference>
<dbReference type="CDD" id="cd07731">
    <property type="entry name" value="ComA-like_MBL-fold"/>
    <property type="match status" value="1"/>
</dbReference>
<feature type="transmembrane region" description="Helical" evidence="6">
    <location>
        <begin position="47"/>
        <end position="67"/>
    </location>
</feature>
<keyword evidence="3 6" id="KW-0812">Transmembrane</keyword>
<keyword evidence="5 6" id="KW-0472">Membrane</keyword>
<feature type="transmembrane region" description="Helical" evidence="6">
    <location>
        <begin position="416"/>
        <end position="435"/>
    </location>
</feature>
<dbReference type="PANTHER" id="PTHR30619:SF1">
    <property type="entry name" value="RECOMBINATION PROTEIN 2"/>
    <property type="match status" value="1"/>
</dbReference>
<organism evidence="8 9">
    <name type="scientific">Slackia equolifaciens</name>
    <dbReference type="NCBI Taxonomy" id="498718"/>
    <lineage>
        <taxon>Bacteria</taxon>
        <taxon>Bacillati</taxon>
        <taxon>Actinomycetota</taxon>
        <taxon>Coriobacteriia</taxon>
        <taxon>Eggerthellales</taxon>
        <taxon>Eggerthellaceae</taxon>
        <taxon>Slackia</taxon>
    </lineage>
</organism>
<evidence type="ECO:0000256" key="6">
    <source>
        <dbReference type="SAM" id="Phobius"/>
    </source>
</evidence>
<evidence type="ECO:0000256" key="3">
    <source>
        <dbReference type="ARBA" id="ARBA00022692"/>
    </source>
</evidence>
<dbReference type="NCBIfam" id="TIGR00361">
    <property type="entry name" value="ComEC_Rec2"/>
    <property type="match status" value="1"/>
</dbReference>
<accession>A0A3N0B189</accession>
<dbReference type="RefSeq" id="WP_123208499.1">
    <property type="nucleotide sequence ID" value="NZ_JBHTHO010000003.1"/>
</dbReference>
<evidence type="ECO:0000256" key="5">
    <source>
        <dbReference type="ARBA" id="ARBA00023136"/>
    </source>
</evidence>
<feature type="transmembrane region" description="Helical" evidence="6">
    <location>
        <begin position="321"/>
        <end position="342"/>
    </location>
</feature>
<name>A0A3N0B189_9ACTN</name>
<feature type="transmembrane region" description="Helical" evidence="6">
    <location>
        <begin position="354"/>
        <end position="376"/>
    </location>
</feature>
<comment type="caution">
    <text evidence="8">The sequence shown here is derived from an EMBL/GenBank/DDBJ whole genome shotgun (WGS) entry which is preliminary data.</text>
</comment>
<feature type="transmembrane region" description="Helical" evidence="6">
    <location>
        <begin position="388"/>
        <end position="409"/>
    </location>
</feature>
<dbReference type="Pfam" id="PF00753">
    <property type="entry name" value="Lactamase_B"/>
    <property type="match status" value="1"/>
</dbReference>
<dbReference type="Gene3D" id="3.60.15.10">
    <property type="entry name" value="Ribonuclease Z/Hydroxyacylglutathione hydrolase-like"/>
    <property type="match status" value="1"/>
</dbReference>
<dbReference type="Proteomes" id="UP000269591">
    <property type="component" value="Unassembled WGS sequence"/>
</dbReference>
<feature type="transmembrane region" description="Helical" evidence="6">
    <location>
        <begin position="222"/>
        <end position="245"/>
    </location>
</feature>
<dbReference type="GO" id="GO:0005886">
    <property type="term" value="C:plasma membrane"/>
    <property type="evidence" value="ECO:0007669"/>
    <property type="project" value="UniProtKB-SubCell"/>
</dbReference>
<dbReference type="AlphaFoldDB" id="A0A3N0B189"/>
<dbReference type="SUPFAM" id="SSF56281">
    <property type="entry name" value="Metallo-hydrolase/oxidoreductase"/>
    <property type="match status" value="1"/>
</dbReference>
<feature type="transmembrane region" description="Helical" evidence="6">
    <location>
        <begin position="252"/>
        <end position="268"/>
    </location>
</feature>
<dbReference type="InterPro" id="IPR004477">
    <property type="entry name" value="ComEC_N"/>
</dbReference>
<dbReference type="EMBL" id="QIBX01000005">
    <property type="protein sequence ID" value="RNL40574.1"/>
    <property type="molecule type" value="Genomic_DNA"/>
</dbReference>
<proteinExistence type="predicted"/>
<evidence type="ECO:0000256" key="1">
    <source>
        <dbReference type="ARBA" id="ARBA00004651"/>
    </source>
</evidence>
<protein>
    <submittedName>
        <fullName evidence="8">DNA internalization-related competence protein ComEC/Rec2</fullName>
    </submittedName>
</protein>